<evidence type="ECO:0000313" key="1">
    <source>
        <dbReference type="EMBL" id="VFP80141.1"/>
    </source>
</evidence>
<dbReference type="SUPFAM" id="SSF158997">
    <property type="entry name" value="Trm112p-like"/>
    <property type="match status" value="1"/>
</dbReference>
<accession>A0A451D3A4</accession>
<protein>
    <submittedName>
        <fullName evidence="1">UPF0434 protein YcaR</fullName>
    </submittedName>
</protein>
<dbReference type="EMBL" id="LR217703">
    <property type="protein sequence ID" value="VFP80141.1"/>
    <property type="molecule type" value="Genomic_DNA"/>
</dbReference>
<dbReference type="Gene3D" id="2.20.25.10">
    <property type="match status" value="1"/>
</dbReference>
<dbReference type="AlphaFoldDB" id="A0A451D3A4"/>
<proteinExistence type="predicted"/>
<dbReference type="Pfam" id="PF03966">
    <property type="entry name" value="Trm112p"/>
    <property type="match status" value="1"/>
</dbReference>
<dbReference type="Proteomes" id="UP000294412">
    <property type="component" value="Chromosome"/>
</dbReference>
<sequence>MHPFLINLIACPICHSKLKLFHTKETLELVCKSDKLSYPIREGIPVLLTTTARPLNQ</sequence>
<dbReference type="InterPro" id="IPR005651">
    <property type="entry name" value="Trm112-like"/>
</dbReference>
<dbReference type="RefSeq" id="WP_157993720.1">
    <property type="nucleotide sequence ID" value="NZ_LR217703.1"/>
</dbReference>
<gene>
    <name evidence="1" type="primary">ycaR</name>
    <name evidence="1" type="ORF">ERCICUMA2628_558</name>
</gene>
<reference evidence="1 2" key="1">
    <citation type="submission" date="2019-02" db="EMBL/GenBank/DDBJ databases">
        <authorList>
            <person name="Manzano-Marin A."/>
            <person name="Manzano-Marin A."/>
        </authorList>
    </citation>
    <scope>NUCLEOTIDE SEQUENCE [LARGE SCALE GENOMIC DNA]</scope>
    <source>
        <strain evidence="1 2">ErCicuneomaculata</strain>
    </source>
</reference>
<organism evidence="1 2">
    <name type="scientific">Candidatus Erwinia haradaeae</name>
    <dbReference type="NCBI Taxonomy" id="1922217"/>
    <lineage>
        <taxon>Bacteria</taxon>
        <taxon>Pseudomonadati</taxon>
        <taxon>Pseudomonadota</taxon>
        <taxon>Gammaproteobacteria</taxon>
        <taxon>Enterobacterales</taxon>
        <taxon>Erwiniaceae</taxon>
        <taxon>Erwinia</taxon>
    </lineage>
</organism>
<dbReference type="OrthoDB" id="9812205at2"/>
<evidence type="ECO:0000313" key="2">
    <source>
        <dbReference type="Proteomes" id="UP000294412"/>
    </source>
</evidence>
<name>A0A451D3A4_9GAMM</name>